<evidence type="ECO:0000313" key="2">
    <source>
        <dbReference type="EMBL" id="GLW54069.1"/>
    </source>
</evidence>
<dbReference type="Proteomes" id="UP001165143">
    <property type="component" value="Unassembled WGS sequence"/>
</dbReference>
<evidence type="ECO:0000256" key="1">
    <source>
        <dbReference type="SAM" id="MobiDB-lite"/>
    </source>
</evidence>
<gene>
    <name evidence="2" type="ORF">Kpho01_20800</name>
</gene>
<feature type="compositionally biased region" description="Polar residues" evidence="1">
    <location>
        <begin position="36"/>
        <end position="58"/>
    </location>
</feature>
<feature type="region of interest" description="Disordered" evidence="1">
    <location>
        <begin position="1"/>
        <end position="58"/>
    </location>
</feature>
<feature type="compositionally biased region" description="Basic residues" evidence="1">
    <location>
        <begin position="11"/>
        <end position="29"/>
    </location>
</feature>
<reference evidence="2" key="1">
    <citation type="submission" date="2023-02" db="EMBL/GenBank/DDBJ databases">
        <title>Kitasatospora phosalacinea NBRC 14362.</title>
        <authorList>
            <person name="Ichikawa N."/>
            <person name="Sato H."/>
            <person name="Tonouchi N."/>
        </authorList>
    </citation>
    <scope>NUCLEOTIDE SEQUENCE</scope>
    <source>
        <strain evidence="2">NBRC 14362</strain>
    </source>
</reference>
<evidence type="ECO:0000313" key="3">
    <source>
        <dbReference type="Proteomes" id="UP001165143"/>
    </source>
</evidence>
<proteinExistence type="predicted"/>
<organism evidence="2 3">
    <name type="scientific">Kitasatospora phosalacinea</name>
    <dbReference type="NCBI Taxonomy" id="2065"/>
    <lineage>
        <taxon>Bacteria</taxon>
        <taxon>Bacillati</taxon>
        <taxon>Actinomycetota</taxon>
        <taxon>Actinomycetes</taxon>
        <taxon>Kitasatosporales</taxon>
        <taxon>Streptomycetaceae</taxon>
        <taxon>Kitasatospora</taxon>
    </lineage>
</organism>
<sequence length="58" mass="6427">MAKATPTPRTLPHRGARALRPRCLRRGANLRRPYGSPTTERVSTLTTRDYSPVAPSNP</sequence>
<accession>A0A9W6PDU3</accession>
<name>A0A9W6PDU3_9ACTN</name>
<protein>
    <submittedName>
        <fullName evidence="2">Uncharacterized protein</fullName>
    </submittedName>
</protein>
<dbReference type="EMBL" id="BSRX01000010">
    <property type="protein sequence ID" value="GLW54069.1"/>
    <property type="molecule type" value="Genomic_DNA"/>
</dbReference>
<comment type="caution">
    <text evidence="2">The sequence shown here is derived from an EMBL/GenBank/DDBJ whole genome shotgun (WGS) entry which is preliminary data.</text>
</comment>
<dbReference type="AlphaFoldDB" id="A0A9W6PDU3"/>